<keyword evidence="2" id="KW-0813">Transport</keyword>
<dbReference type="GO" id="GO:1902388">
    <property type="term" value="F:ceramide 1-phosphate transfer activity"/>
    <property type="evidence" value="ECO:0007669"/>
    <property type="project" value="TreeGrafter"/>
</dbReference>
<sequence length="208" mass="23005">MAASREKLLTKIAEAFKDLADSVNSPTPRLEVGRFASACRLLSPLIRCLGIAFKFADIEFSAKVNDLMEISKSIDTLEALIDRDIKDNCGKVSCSNSRNLIRVKRSVDMVRVMFQQILARRGNSIIGPVSTAYEQVFGPYHGWAIRTAVSAAMYALPTKTQLLKKLNDNEASAIVQMQNYVVASSSVVQYIDNLFHSRESGDELLGLI</sequence>
<comment type="similarity">
    <text evidence="1">Belongs to the GLTP family.</text>
</comment>
<accession>A0A5B7C3Y5</accession>
<dbReference type="PANTHER" id="PTHR10219">
    <property type="entry name" value="GLYCOLIPID TRANSFER PROTEIN-RELATED"/>
    <property type="match status" value="1"/>
</dbReference>
<reference evidence="5" key="1">
    <citation type="submission" date="2019-08" db="EMBL/GenBank/DDBJ databases">
        <title>Reference gene set and small RNA set construction with multiple tissues from Davidia involucrata Baill.</title>
        <authorList>
            <person name="Yang H."/>
            <person name="Zhou C."/>
            <person name="Li G."/>
            <person name="Wang J."/>
            <person name="Gao P."/>
            <person name="Wang M."/>
            <person name="Wang R."/>
            <person name="Zhao Y."/>
        </authorList>
    </citation>
    <scope>NUCLEOTIDE SEQUENCE</scope>
    <source>
        <tissue evidence="5">Mixed with DoveR01_LX</tissue>
    </source>
</reference>
<evidence type="ECO:0000256" key="3">
    <source>
        <dbReference type="ARBA" id="ARBA00023055"/>
    </source>
</evidence>
<name>A0A5B7C3Y5_DAVIN</name>
<proteinExistence type="inferred from homology"/>
<evidence type="ECO:0000259" key="4">
    <source>
        <dbReference type="Pfam" id="PF08718"/>
    </source>
</evidence>
<dbReference type="GO" id="GO:1902387">
    <property type="term" value="F:ceramide 1-phosphate binding"/>
    <property type="evidence" value="ECO:0007669"/>
    <property type="project" value="TreeGrafter"/>
</dbReference>
<evidence type="ECO:0000313" key="5">
    <source>
        <dbReference type="EMBL" id="MPA74976.1"/>
    </source>
</evidence>
<dbReference type="EMBL" id="GHES01044417">
    <property type="protein sequence ID" value="MPA74976.1"/>
    <property type="molecule type" value="Transcribed_RNA"/>
</dbReference>
<dbReference type="PANTHER" id="PTHR10219:SF43">
    <property type="entry name" value="GLYCOLIPID TRANSFER PROTEIN DOMAIN-CONTAINING PROTEIN"/>
    <property type="match status" value="1"/>
</dbReference>
<dbReference type="InterPro" id="IPR014830">
    <property type="entry name" value="Glycolipid_transfer_prot_dom"/>
</dbReference>
<dbReference type="Pfam" id="PF08718">
    <property type="entry name" value="GLTP"/>
    <property type="match status" value="1"/>
</dbReference>
<dbReference type="FunFam" id="1.10.3520.10:FF:000005">
    <property type="entry name" value="Accelerated cell death 11"/>
    <property type="match status" value="1"/>
</dbReference>
<evidence type="ECO:0000256" key="1">
    <source>
        <dbReference type="ARBA" id="ARBA00007148"/>
    </source>
</evidence>
<protein>
    <submittedName>
        <fullName evidence="5">Putative ceramide-1-phosphate transfer protein-like</fullName>
    </submittedName>
</protein>
<organism evidence="5">
    <name type="scientific">Davidia involucrata</name>
    <name type="common">Dove tree</name>
    <dbReference type="NCBI Taxonomy" id="16924"/>
    <lineage>
        <taxon>Eukaryota</taxon>
        <taxon>Viridiplantae</taxon>
        <taxon>Streptophyta</taxon>
        <taxon>Embryophyta</taxon>
        <taxon>Tracheophyta</taxon>
        <taxon>Spermatophyta</taxon>
        <taxon>Magnoliopsida</taxon>
        <taxon>eudicotyledons</taxon>
        <taxon>Gunneridae</taxon>
        <taxon>Pentapetalae</taxon>
        <taxon>asterids</taxon>
        <taxon>Cornales</taxon>
        <taxon>Nyssaceae</taxon>
        <taxon>Davidia</taxon>
    </lineage>
</organism>
<feature type="domain" description="Glycolipid transfer protein" evidence="4">
    <location>
        <begin position="31"/>
        <end position="167"/>
    </location>
</feature>
<evidence type="ECO:0000256" key="2">
    <source>
        <dbReference type="ARBA" id="ARBA00022448"/>
    </source>
</evidence>
<dbReference type="GO" id="GO:0005829">
    <property type="term" value="C:cytosol"/>
    <property type="evidence" value="ECO:0007669"/>
    <property type="project" value="TreeGrafter"/>
</dbReference>
<keyword evidence="3" id="KW-0445">Lipid transport</keyword>
<dbReference type="SUPFAM" id="SSF110004">
    <property type="entry name" value="Glycolipid transfer protein, GLTP"/>
    <property type="match status" value="1"/>
</dbReference>
<dbReference type="GO" id="GO:0016020">
    <property type="term" value="C:membrane"/>
    <property type="evidence" value="ECO:0007669"/>
    <property type="project" value="TreeGrafter"/>
</dbReference>
<dbReference type="AlphaFoldDB" id="A0A5B7C3Y5"/>
<gene>
    <name evidence="5" type="ORF">Din_044417</name>
</gene>
<dbReference type="Gene3D" id="1.10.3520.10">
    <property type="entry name" value="Glycolipid transfer protein"/>
    <property type="match status" value="1"/>
</dbReference>
<dbReference type="InterPro" id="IPR036497">
    <property type="entry name" value="GLTP_sf"/>
</dbReference>